<organism evidence="1 2">
    <name type="scientific">Populus trichocarpa</name>
    <name type="common">Western balsam poplar</name>
    <name type="synonym">Populus balsamifera subsp. trichocarpa</name>
    <dbReference type="NCBI Taxonomy" id="3694"/>
    <lineage>
        <taxon>Eukaryota</taxon>
        <taxon>Viridiplantae</taxon>
        <taxon>Streptophyta</taxon>
        <taxon>Embryophyta</taxon>
        <taxon>Tracheophyta</taxon>
        <taxon>Spermatophyta</taxon>
        <taxon>Magnoliopsida</taxon>
        <taxon>eudicotyledons</taxon>
        <taxon>Gunneridae</taxon>
        <taxon>Pentapetalae</taxon>
        <taxon>rosids</taxon>
        <taxon>fabids</taxon>
        <taxon>Malpighiales</taxon>
        <taxon>Salicaceae</taxon>
        <taxon>Saliceae</taxon>
        <taxon>Populus</taxon>
    </lineage>
</organism>
<dbReference type="InParanoid" id="U5G2S1"/>
<dbReference type="Proteomes" id="UP000006729">
    <property type="component" value="Chromosome 10"/>
</dbReference>
<gene>
    <name evidence="1" type="ORF">POPTR_010G249100</name>
</gene>
<evidence type="ECO:0000313" key="2">
    <source>
        <dbReference type="Proteomes" id="UP000006729"/>
    </source>
</evidence>
<evidence type="ECO:0000313" key="1">
    <source>
        <dbReference type="EMBL" id="PNT18565.1"/>
    </source>
</evidence>
<protein>
    <submittedName>
        <fullName evidence="1">Uncharacterized protein</fullName>
    </submittedName>
</protein>
<name>U5G2S1_POPTR</name>
<dbReference type="HOGENOM" id="CLU_3000016_0_0_1"/>
<accession>U5G2S1</accession>
<reference evidence="1 2" key="1">
    <citation type="journal article" date="2006" name="Science">
        <title>The genome of black cottonwood, Populus trichocarpa (Torr. &amp; Gray).</title>
        <authorList>
            <person name="Tuskan G.A."/>
            <person name="Difazio S."/>
            <person name="Jansson S."/>
            <person name="Bohlmann J."/>
            <person name="Grigoriev I."/>
            <person name="Hellsten U."/>
            <person name="Putnam N."/>
            <person name="Ralph S."/>
            <person name="Rombauts S."/>
            <person name="Salamov A."/>
            <person name="Schein J."/>
            <person name="Sterck L."/>
            <person name="Aerts A."/>
            <person name="Bhalerao R.R."/>
            <person name="Bhalerao R.P."/>
            <person name="Blaudez D."/>
            <person name="Boerjan W."/>
            <person name="Brun A."/>
            <person name="Brunner A."/>
            <person name="Busov V."/>
            <person name="Campbell M."/>
            <person name="Carlson J."/>
            <person name="Chalot M."/>
            <person name="Chapman J."/>
            <person name="Chen G.L."/>
            <person name="Cooper D."/>
            <person name="Coutinho P.M."/>
            <person name="Couturier J."/>
            <person name="Covert S."/>
            <person name="Cronk Q."/>
            <person name="Cunningham R."/>
            <person name="Davis J."/>
            <person name="Degroeve S."/>
            <person name="Dejardin A."/>
            <person name="Depamphilis C."/>
            <person name="Detter J."/>
            <person name="Dirks B."/>
            <person name="Dubchak I."/>
            <person name="Duplessis S."/>
            <person name="Ehlting J."/>
            <person name="Ellis B."/>
            <person name="Gendler K."/>
            <person name="Goodstein D."/>
            <person name="Gribskov M."/>
            <person name="Grimwood J."/>
            <person name="Groover A."/>
            <person name="Gunter L."/>
            <person name="Hamberger B."/>
            <person name="Heinze B."/>
            <person name="Helariutta Y."/>
            <person name="Henrissat B."/>
            <person name="Holligan D."/>
            <person name="Holt R."/>
            <person name="Huang W."/>
            <person name="Islam-Faridi N."/>
            <person name="Jones S."/>
            <person name="Jones-Rhoades M."/>
            <person name="Jorgensen R."/>
            <person name="Joshi C."/>
            <person name="Kangasjarvi J."/>
            <person name="Karlsson J."/>
            <person name="Kelleher C."/>
            <person name="Kirkpatrick R."/>
            <person name="Kirst M."/>
            <person name="Kohler A."/>
            <person name="Kalluri U."/>
            <person name="Larimer F."/>
            <person name="Leebens-Mack J."/>
            <person name="Leple J.C."/>
            <person name="Locascio P."/>
            <person name="Lou Y."/>
            <person name="Lucas S."/>
            <person name="Martin F."/>
            <person name="Montanini B."/>
            <person name="Napoli C."/>
            <person name="Nelson D.R."/>
            <person name="Nelson C."/>
            <person name="Nieminen K."/>
            <person name="Nilsson O."/>
            <person name="Pereda V."/>
            <person name="Peter G."/>
            <person name="Philippe R."/>
            <person name="Pilate G."/>
            <person name="Poliakov A."/>
            <person name="Razumovskaya J."/>
            <person name="Richardson P."/>
            <person name="Rinaldi C."/>
            <person name="Ritland K."/>
            <person name="Rouze P."/>
            <person name="Ryaboy D."/>
            <person name="Schmutz J."/>
            <person name="Schrader J."/>
            <person name="Segerman B."/>
            <person name="Shin H."/>
            <person name="Siddiqui A."/>
            <person name="Sterky F."/>
            <person name="Terry A."/>
            <person name="Tsai C.J."/>
            <person name="Uberbacher E."/>
            <person name="Unneberg P."/>
            <person name="Vahala J."/>
            <person name="Wall K."/>
            <person name="Wessler S."/>
            <person name="Yang G."/>
            <person name="Yin T."/>
            <person name="Douglas C."/>
            <person name="Marra M."/>
            <person name="Sandberg G."/>
            <person name="Van de Peer Y."/>
            <person name="Rokhsar D."/>
        </authorList>
    </citation>
    <scope>NUCLEOTIDE SEQUENCE [LARGE SCALE GENOMIC DNA]</scope>
    <source>
        <strain evidence="2">cv. Nisqually</strain>
    </source>
</reference>
<keyword evidence="2" id="KW-1185">Reference proteome</keyword>
<dbReference type="EMBL" id="CM009299">
    <property type="protein sequence ID" value="PNT18565.1"/>
    <property type="molecule type" value="Genomic_DNA"/>
</dbReference>
<sequence>MGMAKTKTKAQFSLIANWICESLGTFQLHAGGICIEQPQAFWAIFCSKPMPSGSMDL</sequence>
<proteinExistence type="predicted"/>
<dbReference type="AlphaFoldDB" id="U5G2S1"/>